<dbReference type="FunFam" id="1.20.5.170:FF:000056">
    <property type="entry name" value="DNA repair protein SWI5 homolog"/>
    <property type="match status" value="1"/>
</dbReference>
<evidence type="ECO:0000256" key="1">
    <source>
        <dbReference type="ARBA" id="ARBA00008060"/>
    </source>
</evidence>
<keyword evidence="9" id="KW-1185">Reference proteome</keyword>
<dbReference type="GO" id="GO:0034974">
    <property type="term" value="C:Swi5-Swi2 complex"/>
    <property type="evidence" value="ECO:0007669"/>
    <property type="project" value="TreeGrafter"/>
</dbReference>
<dbReference type="PANTHER" id="PTHR28529:SF2">
    <property type="entry name" value="DNA REPAIR PROTEIN SWI5 HOMOLOG"/>
    <property type="match status" value="1"/>
</dbReference>
<reference evidence="8" key="1">
    <citation type="journal article" date="2019" name="bioRxiv">
        <title>The Genome of the Zebra Mussel, Dreissena polymorpha: A Resource for Invasive Species Research.</title>
        <authorList>
            <person name="McCartney M.A."/>
            <person name="Auch B."/>
            <person name="Kono T."/>
            <person name="Mallez S."/>
            <person name="Zhang Y."/>
            <person name="Obille A."/>
            <person name="Becker A."/>
            <person name="Abrahante J.E."/>
            <person name="Garbe J."/>
            <person name="Badalamenti J.P."/>
            <person name="Herman A."/>
            <person name="Mangelson H."/>
            <person name="Liachko I."/>
            <person name="Sullivan S."/>
            <person name="Sone E.D."/>
            <person name="Koren S."/>
            <person name="Silverstein K.A.T."/>
            <person name="Beckman K.B."/>
            <person name="Gohl D.M."/>
        </authorList>
    </citation>
    <scope>NUCLEOTIDE SEQUENCE</scope>
    <source>
        <strain evidence="8">Duluth1</strain>
        <tissue evidence="8">Whole animal</tissue>
    </source>
</reference>
<evidence type="ECO:0000256" key="4">
    <source>
        <dbReference type="ARBA" id="ARBA00023204"/>
    </source>
</evidence>
<evidence type="ECO:0000256" key="7">
    <source>
        <dbReference type="SAM" id="MobiDB-lite"/>
    </source>
</evidence>
<name>A0A9D4F961_DREPO</name>
<comment type="similarity">
    <text evidence="1">Belongs to the SWI5/SAE3 family.</text>
</comment>
<evidence type="ECO:0000256" key="6">
    <source>
        <dbReference type="ARBA" id="ARBA00059338"/>
    </source>
</evidence>
<feature type="region of interest" description="Disordered" evidence="7">
    <location>
        <begin position="1"/>
        <end position="32"/>
    </location>
</feature>
<gene>
    <name evidence="8" type="ORF">DPMN_145071</name>
</gene>
<comment type="caution">
    <text evidence="8">The sequence shown here is derived from an EMBL/GenBank/DDBJ whole genome shotgun (WGS) entry which is preliminary data.</text>
</comment>
<keyword evidence="3" id="KW-0227">DNA damage</keyword>
<evidence type="ECO:0000256" key="2">
    <source>
        <dbReference type="ARBA" id="ARBA00019825"/>
    </source>
</evidence>
<sequence length="118" mass="13514">MHKSNVSRKPSVPFKSPLQSSSRGKVVQDDPERRQALEKRLGELNKQIKEMQDQGYREGELQTHIEKLHEYNEIKDVGQLVLGRLGMLLGQLVLGRLANLQGVTTRDLYEQYGLDLED</sequence>
<keyword evidence="4" id="KW-0234">DNA repair</keyword>
<evidence type="ECO:0000313" key="8">
    <source>
        <dbReference type="EMBL" id="KAH3791582.1"/>
    </source>
</evidence>
<evidence type="ECO:0000256" key="3">
    <source>
        <dbReference type="ARBA" id="ARBA00022763"/>
    </source>
</evidence>
<dbReference type="AlphaFoldDB" id="A0A9D4F961"/>
<evidence type="ECO:0000256" key="5">
    <source>
        <dbReference type="ARBA" id="ARBA00030081"/>
    </source>
</evidence>
<dbReference type="PANTHER" id="PTHR28529">
    <property type="entry name" value="DNA REPAIR PROTEIN SWI5 HOMOLOG"/>
    <property type="match status" value="1"/>
</dbReference>
<reference evidence="8" key="2">
    <citation type="submission" date="2020-11" db="EMBL/GenBank/DDBJ databases">
        <authorList>
            <person name="McCartney M.A."/>
            <person name="Auch B."/>
            <person name="Kono T."/>
            <person name="Mallez S."/>
            <person name="Becker A."/>
            <person name="Gohl D.M."/>
            <person name="Silverstein K.A.T."/>
            <person name="Koren S."/>
            <person name="Bechman K.B."/>
            <person name="Herman A."/>
            <person name="Abrahante J.E."/>
            <person name="Garbe J."/>
        </authorList>
    </citation>
    <scope>NUCLEOTIDE SEQUENCE</scope>
    <source>
        <strain evidence="8">Duluth1</strain>
        <tissue evidence="8">Whole animal</tissue>
    </source>
</reference>
<organism evidence="8 9">
    <name type="scientific">Dreissena polymorpha</name>
    <name type="common">Zebra mussel</name>
    <name type="synonym">Mytilus polymorpha</name>
    <dbReference type="NCBI Taxonomy" id="45954"/>
    <lineage>
        <taxon>Eukaryota</taxon>
        <taxon>Metazoa</taxon>
        <taxon>Spiralia</taxon>
        <taxon>Lophotrochozoa</taxon>
        <taxon>Mollusca</taxon>
        <taxon>Bivalvia</taxon>
        <taxon>Autobranchia</taxon>
        <taxon>Heteroconchia</taxon>
        <taxon>Euheterodonta</taxon>
        <taxon>Imparidentia</taxon>
        <taxon>Neoheterodontei</taxon>
        <taxon>Myida</taxon>
        <taxon>Dreissenoidea</taxon>
        <taxon>Dreissenidae</taxon>
        <taxon>Dreissena</taxon>
    </lineage>
</organism>
<dbReference type="Proteomes" id="UP000828390">
    <property type="component" value="Unassembled WGS sequence"/>
</dbReference>
<dbReference type="OrthoDB" id="255837at2759"/>
<proteinExistence type="inferred from homology"/>
<protein>
    <recommendedName>
        <fullName evidence="2">DNA repair protein SWI5 homolog</fullName>
    </recommendedName>
    <alternativeName>
        <fullName evidence="5">Protein SAE3 homolog</fullName>
    </alternativeName>
</protein>
<dbReference type="Pfam" id="PF07061">
    <property type="entry name" value="Swi5"/>
    <property type="match status" value="1"/>
</dbReference>
<dbReference type="InterPro" id="IPR010760">
    <property type="entry name" value="DNA-repair_Swi5"/>
</dbReference>
<dbReference type="GO" id="GO:0032798">
    <property type="term" value="C:Swi5-Sfr1 complex"/>
    <property type="evidence" value="ECO:0007669"/>
    <property type="project" value="TreeGrafter"/>
</dbReference>
<dbReference type="EMBL" id="JAIWYP010000007">
    <property type="protein sequence ID" value="KAH3791582.1"/>
    <property type="molecule type" value="Genomic_DNA"/>
</dbReference>
<comment type="function">
    <text evidence="6">Component of the SWI5-SFR1 complex, a complex required for double-strand break repair via homologous recombination.</text>
</comment>
<accession>A0A9D4F961</accession>
<dbReference type="Gene3D" id="1.20.5.170">
    <property type="match status" value="1"/>
</dbReference>
<dbReference type="GO" id="GO:0000724">
    <property type="term" value="P:double-strand break repair via homologous recombination"/>
    <property type="evidence" value="ECO:0007669"/>
    <property type="project" value="UniProtKB-ARBA"/>
</dbReference>
<evidence type="ECO:0000313" key="9">
    <source>
        <dbReference type="Proteomes" id="UP000828390"/>
    </source>
</evidence>